<reference evidence="3 4" key="1">
    <citation type="submission" date="2015-04" db="EMBL/GenBank/DDBJ databases">
        <authorList>
            <person name="Syromyatnikov M.Y."/>
            <person name="Popov V.N."/>
        </authorList>
    </citation>
    <scope>NUCLEOTIDE SEQUENCE [LARGE SCALE GENOMIC DNA]</scope>
</reference>
<feature type="domain" description="BTB" evidence="2">
    <location>
        <begin position="1026"/>
        <end position="1093"/>
    </location>
</feature>
<feature type="compositionally biased region" description="Low complexity" evidence="1">
    <location>
        <begin position="1529"/>
        <end position="1539"/>
    </location>
</feature>
<sequence>MSDNLNDPCSDEEIVDNEYLRDTNIVSSDSASTFEYVEQNLSPEKSWESNRITNDELERDNCSPVSQNVLTTRPIACSSTKDEKQRLNEEIVMESVSASSETSSWEAVPMSVKHRDSTNEDMKENTQMFIRNERCFGVSNGNNSMTPVRSTLSSTKPCFIDASSLLDDEDFVYTPPPSVCHKIHDTVNLMQLQKSFVDEDNDDGMACGFVEDNSVKSYDIKDQYSALDKSTRPNEANKVRNDKTITSSIGDSEKHLGSLIFQHSIPQFSGHFIKHNDDNYTSDMSIQSAYSSNGGEAEFNKEINDFGHGSSHYNSLCENTSDYNSGYSRIQSDTDSIVLPDTPFNSIVQVSRELRIFEVGDDVDHETELESQATKSVPMKIPKRSQKYDECAPVLSGGASAKDFTPKQCESPILKRKSETCPIVSGGSVDIIDDKEKIKKVSSSSVSKSWIVDFNDLKIHESKEQPKSLDCSLNNNLGFYVDFKSLNSHDETKSKTNEEVKKPVRKIEERKKSTGFYVDLSDNSRPETPKHVASTSNTQQESIITSSDKKNMFSMFIDMKNDKESSKTIDDKKKQQELVEREDQERIVNAPVEKEKEKEKKGCYLFIESDSPVIKRRSTILKNDTKRHSWNVNPQEPTEAQRSARNYQRSTSVTNDSGIMNILEKIPILSKTSSMSMDSSVSPYEDFSCSKSFSSYSNNQSVTTSNSSIDHSGTGTRIPLNDNGKLSQSEKKRRKDAKLNETFDKSSQGSVTEGILSNDTSQASSSDTDDVTFQNNEQEQANKSLMELKESANIDFKVMMMETIPETSENSPAKKVAIVDNNNKKKTEELKIETHTMESLQALIEKQKQILETDTEPSQSSVSFVKLSDLDKPPSTFQNFENNSMSNSTGARVSRLFHDNNIQTGHRSLTLQTETTKTNSWNMSRSTGNNFANLASSFENSRSLSRLFPHLSKVISSSVPSNVGLSSDASSLYDHLEFVSSDFSCTSSVTSSKSGMDSADESSISYRQPKRLGEDLLKMFLQEIATDVTLEVANRKMRAHKCILRSRCQYFAAILAGNWIAHAGNVIPLPGYSYSAVHFALCHIYSGASHPPEGISLMELASLSDLLGLEGLKEVTAYALKINYCHNFHKPCSGCIDGILQVLPVTLNHGLDDLYRKCLKWVCKHFNKVWLTKPFSLLPTDVYQRCRQQISAHLTSENVLTWILECEDLLKNLELCRWNIINVDNLIHDILDSAHIYVMDHFASLIASDSFLSLGHGENYTITRLENLLLRTATGLTPDQACRSYPRAVRLNQLLTAKVILPNPLSNESLQIMDRVNSIQLRKEDQDANWNEDFIRLVSALLSAVEQCLIRQCSKAMRCSSWQRMDNDLRLKIQKLACLTDNDDLRKLRSSASSMGSVRNYSASSSVSSRTNDLRQVKLAIQAHTKKIQRPPVESSNIPVIKKTSNHPIYKSIQTNAHPVTKSSTKVNVPERLKLTHKRSQSEDVGSSINSSKGKLIVIKSRYLEARKPKTPIMDTRSKNNRLQVRNISSSESSTRESSPAFNRRQNIGVRKASNLSLDSLQSPSKQRLDLSNKMKSDNLELSIDSLVNSMRSSLKTDKTLSSESLIKRGRNLTDETKLLKVDSREKISDNNKSSQSSGNQAQRSFLSQKSREILARRSEDRKLSTNSNSSMTTKSTTSSPKMNEINKSKSAASINKKKVFSTTLHLRKTASLSEHPNSKKTSSAITKTAPNSKIMSNPKTIKANTTKKSNSATKVTTSEKKNDKKSNIPLAPSMKQENRGKDEEEEEILMKMARSNTFSKETSDNPLELLKIIT</sequence>
<feature type="region of interest" description="Disordered" evidence="1">
    <location>
        <begin position="698"/>
        <end position="772"/>
    </location>
</feature>
<dbReference type="PROSITE" id="PS50097">
    <property type="entry name" value="BTB"/>
    <property type="match status" value="1"/>
</dbReference>
<proteinExistence type="predicted"/>
<feature type="region of interest" description="Disordered" evidence="1">
    <location>
        <begin position="1708"/>
        <end position="1786"/>
    </location>
</feature>
<feature type="compositionally biased region" description="Polar residues" evidence="1">
    <location>
        <begin position="533"/>
        <end position="542"/>
    </location>
</feature>
<dbReference type="InterPro" id="IPR011333">
    <property type="entry name" value="SKP1/BTB/POZ_sf"/>
</dbReference>
<gene>
    <name evidence="3" type="primary">putative BTB</name>
    <name evidence="3" type="ORF">CLUMA_CG013558</name>
</gene>
<dbReference type="Gene3D" id="3.30.710.10">
    <property type="entry name" value="Potassium Channel Kv1.1, Chain A"/>
    <property type="match status" value="1"/>
</dbReference>
<feature type="compositionally biased region" description="Low complexity" evidence="1">
    <location>
        <begin position="1665"/>
        <end position="1693"/>
    </location>
</feature>
<evidence type="ECO:0000259" key="2">
    <source>
        <dbReference type="PROSITE" id="PS50097"/>
    </source>
</evidence>
<dbReference type="PANTHER" id="PTHR22427">
    <property type="entry name" value="GH15728P"/>
    <property type="match status" value="1"/>
</dbReference>
<dbReference type="STRING" id="568069.A0A1J1IJ69"/>
<evidence type="ECO:0000256" key="1">
    <source>
        <dbReference type="SAM" id="MobiDB-lite"/>
    </source>
</evidence>
<accession>A0A1J1IJ69</accession>
<dbReference type="OrthoDB" id="409642at2759"/>
<dbReference type="InterPro" id="IPR043225">
    <property type="entry name" value="BACK_BTBD8"/>
</dbReference>
<feature type="region of interest" description="Disordered" evidence="1">
    <location>
        <begin position="625"/>
        <end position="653"/>
    </location>
</feature>
<feature type="compositionally biased region" description="Polar residues" evidence="1">
    <location>
        <begin position="1631"/>
        <end position="1649"/>
    </location>
</feature>
<feature type="compositionally biased region" description="Low complexity" evidence="1">
    <location>
        <begin position="698"/>
        <end position="708"/>
    </location>
</feature>
<dbReference type="Pfam" id="PF00651">
    <property type="entry name" value="BTB"/>
    <property type="match status" value="1"/>
</dbReference>
<feature type="region of interest" description="Disordered" evidence="1">
    <location>
        <begin position="1509"/>
        <end position="1549"/>
    </location>
</feature>
<dbReference type="SUPFAM" id="SSF54695">
    <property type="entry name" value="POZ domain"/>
    <property type="match status" value="1"/>
</dbReference>
<dbReference type="EMBL" id="CVRI01000054">
    <property type="protein sequence ID" value="CRL00285.1"/>
    <property type="molecule type" value="Genomic_DNA"/>
</dbReference>
<feature type="compositionally biased region" description="Polar residues" evidence="1">
    <location>
        <begin position="1708"/>
        <end position="1757"/>
    </location>
</feature>
<dbReference type="InterPro" id="IPR000210">
    <property type="entry name" value="BTB/POZ_dom"/>
</dbReference>
<feature type="region of interest" description="Disordered" evidence="1">
    <location>
        <begin position="518"/>
        <end position="542"/>
    </location>
</feature>
<feature type="compositionally biased region" description="Basic and acidic residues" evidence="1">
    <location>
        <begin position="1758"/>
        <end position="1767"/>
    </location>
</feature>
<protein>
    <submittedName>
        <fullName evidence="3">CLUMA_CG013558, isoform A</fullName>
    </submittedName>
</protein>
<dbReference type="CDD" id="cd18286">
    <property type="entry name" value="BTB2_POZ_BTBD8"/>
    <property type="match status" value="1"/>
</dbReference>
<dbReference type="SMART" id="SM00225">
    <property type="entry name" value="BTB"/>
    <property type="match status" value="1"/>
</dbReference>
<feature type="region of interest" description="Disordered" evidence="1">
    <location>
        <begin position="1624"/>
        <end position="1693"/>
    </location>
</feature>
<evidence type="ECO:0000313" key="3">
    <source>
        <dbReference type="EMBL" id="CRL00285.1"/>
    </source>
</evidence>
<feature type="region of interest" description="Disordered" evidence="1">
    <location>
        <begin position="102"/>
        <end position="121"/>
    </location>
</feature>
<feature type="compositionally biased region" description="Low complexity" evidence="1">
    <location>
        <begin position="757"/>
        <end position="766"/>
    </location>
</feature>
<feature type="compositionally biased region" description="Basic and acidic residues" evidence="1">
    <location>
        <begin position="1650"/>
        <end position="1664"/>
    </location>
</feature>
<organism evidence="3 4">
    <name type="scientific">Clunio marinus</name>
    <dbReference type="NCBI Taxonomy" id="568069"/>
    <lineage>
        <taxon>Eukaryota</taxon>
        <taxon>Metazoa</taxon>
        <taxon>Ecdysozoa</taxon>
        <taxon>Arthropoda</taxon>
        <taxon>Hexapoda</taxon>
        <taxon>Insecta</taxon>
        <taxon>Pterygota</taxon>
        <taxon>Neoptera</taxon>
        <taxon>Endopterygota</taxon>
        <taxon>Diptera</taxon>
        <taxon>Nematocera</taxon>
        <taxon>Chironomoidea</taxon>
        <taxon>Chironomidae</taxon>
        <taxon>Clunio</taxon>
    </lineage>
</organism>
<dbReference type="Proteomes" id="UP000183832">
    <property type="component" value="Unassembled WGS sequence"/>
</dbReference>
<name>A0A1J1IJ69_9DIPT</name>
<keyword evidence="4" id="KW-1185">Reference proteome</keyword>
<dbReference type="CDD" id="cd18490">
    <property type="entry name" value="BACK_BTBD8"/>
    <property type="match status" value="1"/>
</dbReference>
<feature type="compositionally biased region" description="Polar residues" evidence="1">
    <location>
        <begin position="630"/>
        <end position="653"/>
    </location>
</feature>
<dbReference type="Pfam" id="PF26017">
    <property type="entry name" value="BACK_BTBD8"/>
    <property type="match status" value="1"/>
</dbReference>
<evidence type="ECO:0000313" key="4">
    <source>
        <dbReference type="Proteomes" id="UP000183832"/>
    </source>
</evidence>
<feature type="region of interest" description="Disordered" evidence="1">
    <location>
        <begin position="562"/>
        <end position="582"/>
    </location>
</feature>
<dbReference type="PANTHER" id="PTHR22427:SF7">
    <property type="entry name" value="GH15728P"/>
    <property type="match status" value="1"/>
</dbReference>